<name>A0ABW5K3X3_9FLAO</name>
<evidence type="ECO:0000256" key="4">
    <source>
        <dbReference type="ARBA" id="ARBA00022729"/>
    </source>
</evidence>
<evidence type="ECO:0000259" key="9">
    <source>
        <dbReference type="PROSITE" id="PS51841"/>
    </source>
</evidence>
<organism evidence="10 11">
    <name type="scientific">Lacinutrix gracilariae</name>
    <dbReference type="NCBI Taxonomy" id="1747198"/>
    <lineage>
        <taxon>Bacteria</taxon>
        <taxon>Pseudomonadati</taxon>
        <taxon>Bacteroidota</taxon>
        <taxon>Flavobacteriia</taxon>
        <taxon>Flavobacteriales</taxon>
        <taxon>Flavobacteriaceae</taxon>
        <taxon>Lacinutrix</taxon>
    </lineage>
</organism>
<dbReference type="SUPFAM" id="SSF81296">
    <property type="entry name" value="E set domains"/>
    <property type="match status" value="1"/>
</dbReference>
<dbReference type="Pfam" id="PF22544">
    <property type="entry name" value="HYDIN_VesB_CFA65-like_Ig"/>
    <property type="match status" value="1"/>
</dbReference>
<dbReference type="PROSITE" id="PS51175">
    <property type="entry name" value="CBM6"/>
    <property type="match status" value="1"/>
</dbReference>
<dbReference type="InterPro" id="IPR038081">
    <property type="entry name" value="CalX-like_sf"/>
</dbReference>
<dbReference type="Pfam" id="PF20009">
    <property type="entry name" value="GEVED"/>
    <property type="match status" value="2"/>
</dbReference>
<protein>
    <submittedName>
        <fullName evidence="10">GEVED domain-containing protein</fullName>
    </submittedName>
</protein>
<evidence type="ECO:0000256" key="6">
    <source>
        <dbReference type="ARBA" id="ARBA00023273"/>
    </source>
</evidence>
<dbReference type="InterPro" id="IPR005084">
    <property type="entry name" value="CBM6"/>
</dbReference>
<dbReference type="SUPFAM" id="SSF141072">
    <property type="entry name" value="CalX-like"/>
    <property type="match status" value="1"/>
</dbReference>
<dbReference type="NCBIfam" id="NF012200">
    <property type="entry name" value="choice_anch_D"/>
    <property type="match status" value="1"/>
</dbReference>
<proteinExistence type="predicted"/>
<evidence type="ECO:0000313" key="11">
    <source>
        <dbReference type="Proteomes" id="UP001597467"/>
    </source>
</evidence>
<evidence type="ECO:0000256" key="7">
    <source>
        <dbReference type="SAM" id="SignalP"/>
    </source>
</evidence>
<dbReference type="EMBL" id="JBHULM010000011">
    <property type="protein sequence ID" value="MFD2543088.1"/>
    <property type="molecule type" value="Genomic_DNA"/>
</dbReference>
<evidence type="ECO:0000313" key="10">
    <source>
        <dbReference type="EMBL" id="MFD2543088.1"/>
    </source>
</evidence>
<evidence type="ECO:0000256" key="3">
    <source>
        <dbReference type="ARBA" id="ARBA00022490"/>
    </source>
</evidence>
<feature type="domain" description="LTD" evidence="9">
    <location>
        <begin position="1329"/>
        <end position="1446"/>
    </location>
</feature>
<dbReference type="NCBIfam" id="TIGR04183">
    <property type="entry name" value="Por_Secre_tail"/>
    <property type="match status" value="1"/>
</dbReference>
<dbReference type="InterPro" id="IPR045474">
    <property type="entry name" value="GEVED"/>
</dbReference>
<dbReference type="Gene3D" id="2.60.40.2030">
    <property type="match status" value="1"/>
</dbReference>
<dbReference type="Pfam" id="PF00932">
    <property type="entry name" value="LTD"/>
    <property type="match status" value="1"/>
</dbReference>
<keyword evidence="11" id="KW-1185">Reference proteome</keyword>
<dbReference type="SMART" id="SM00060">
    <property type="entry name" value="FN3"/>
    <property type="match status" value="1"/>
</dbReference>
<reference evidence="11" key="1">
    <citation type="journal article" date="2019" name="Int. J. Syst. Evol. Microbiol.">
        <title>The Global Catalogue of Microorganisms (GCM) 10K type strain sequencing project: providing services to taxonomists for standard genome sequencing and annotation.</title>
        <authorList>
            <consortium name="The Broad Institute Genomics Platform"/>
            <consortium name="The Broad Institute Genome Sequencing Center for Infectious Disease"/>
            <person name="Wu L."/>
            <person name="Ma J."/>
        </authorList>
    </citation>
    <scope>NUCLEOTIDE SEQUENCE [LARGE SCALE GENOMIC DNA]</scope>
    <source>
        <strain evidence="11">KCTC 42808</strain>
    </source>
</reference>
<accession>A0ABW5K3X3</accession>
<evidence type="ECO:0000256" key="2">
    <source>
        <dbReference type="ARBA" id="ARBA00004496"/>
    </source>
</evidence>
<keyword evidence="6" id="KW-0966">Cell projection</keyword>
<dbReference type="PROSITE" id="PS51841">
    <property type="entry name" value="LTD"/>
    <property type="match status" value="1"/>
</dbReference>
<dbReference type="SUPFAM" id="SSF49265">
    <property type="entry name" value="Fibronectin type III"/>
    <property type="match status" value="1"/>
</dbReference>
<sequence>MTKNYALSLLAFLCAILSSFAQTTVTYDFSDSGASTSGTLDANISFTSHKNNGTATPAINNDQLRLYQNSAKGGSIKITQNTDVIITKVVVYASGTTGPAGYTEDGTFVSNLNASTTYTMDGLSASIVEFYQRDSSSSNRIYVDSFEVTYTSSTPAGPTITATPTNITDLDYVIGNGPSTEQSFDVTGTLLDSGLDITAPTNFEIATAASGPYSSTISFTDTEANNTNTIYVRLKAGLTIASYADTITMTNTTSGVTPPTIDVSGEVTDIIYCDSTPSSNDGSGISSVTVGSATFPVTDVTQYTYTGAVPDLVQGASTSSSITFETGFSYDTHIWIDFNDDGIFDNSTEKVFTGESTNANPTTLTTDFTLDATAALGQHKMRIGTADSGQSTPDPCYSGAYGVTINLDINIIAGSTDTQINFASTTYTAAETDGSVSICVDIINPSTTATTSNVVMTSATATHIASYTQLITFPANSSAQQCVTVPITDNTNCGDDATYTFEIQNVSGGSNASVGSINETTLSVSDDDAVNATIIDENFSAFGNFTEVSETGPLTWSVSGGYAQINGYGSGSGQRDWLIYNSAINFDNLSNASLVIDYQEQYSGNNVEVFYSTNFNGTFSAANTGSATWTSLGELDELSSSGSWGIDTKTIDLSGISGSSVYIGLLYTSASTSNAESWRIDNVELTAIECSIPAPEINIQGNATDIPDGNTAIDTADDTDFGDVLISSGAQVHTFTIENTGDLVLNISSIVSNLGDFTIGTFPATIAANSSATFTVSFDPSSVGTQTATITITNDDANESTYNFNVEGNGTDIPSIVLSSSNPAVTATNIQADASVTNTVIYAFDLAVTNYQAELTAFNFTTSGSATNADITNFTAYYSTDATFNAGSDTTLQTITTTLGSGTHSVTGFSQTIANGSTGYIFITADIPCGATNGNTIIVNAMTTADLTFTAGNKTGTAFASGTHIITEVTPNNVTALATANCENGSVDLSWTAATGCVDNYIVIASTNALATAPSGNSSTYAANAAFGSGTAYDSGFVVYNGSGTSVSITNLTNDTNYIYTVFTNNGNSWSSGVNVNCTPSLAYCDPGSWSSSDSEIESVVLTGENNSINNITSDICTNTVQDNTAMTADLFDGGTYTLTVEFGDCNGGNLYYGAGAVWIDWNQDGDFEDTDEQIGTYDIQGGGANEFHAFTINVPSGQTIGNYRMRIVQDEYGTEASIDPCTSPGYGAIADYTIEVIPSCTPTHSFTSMLPTTGPEETEITVTGTGFTASTTANFGGVTATVDFVNATTLIVHVPAGATTNNLTLTEAGCNLHADIFTVLEAGGTCYGPTNFTDLIISEVYDSESNNVWYMELYNPTENPIDLSTYAIERYSEQANSGAGGVTRIIPLSGTLAPHTVYTMNLGTSTSTCTSITYDVTESGGGINASDSMHLTNNGIIIDTVDAPSGDGYSILRDPTATGPTATFNAGDWTTNTTESCSDLGIFSSAAITNAPLVSSITNTSDCAVLDFSVNATEGDTDTSGDLTYQWYYNDGTNDSWIAVTSISPAGYTILGEDGDNLLIEGDTNSLNNLTNYQFYCEVTEAGTCINISNAEKTEASASTWNGTNWSNSAPDLNTVAIIDGDYDTSIHGSFSACTLIINSGNTLTVTSNEYAEVYFEVTNNGTFNIQNSGSLVQIDNDAVNSGNISMQRTASIRKMDYIYWSSPVDGFNTNNISPASPTSRIYSWSPTVNNGNGSQGNWISAANTAMTPGVGYIVRGPNSYGTTATDYTATFNNGVPLNGIITPTVSRGSNPAGYDTNDDDWNLLGNPYPSAISAIDFLTLNTNLEGYINIWTHGTLPSTSISDPYYYDFAANYDENDYLTYNSAGSSAGPGTFNGDIAAAQSFMVNMVDGATASETVTFNNSLRDISLNNSEFYRTANTEKHRIWLDLVPEGQPARRILVGYVENATMQVDRMYDAQSELDSNKNFYSVIDNEAYKIQGRALPFNDSDVIPLGINATSASNYTIALFAVDGLFENNEQNIYLKDNILGHIHHLNNAPYTFALDEGTHNNRFEIVFNNNSLSIEENQYNNSLTIVEQQDGSVQFSTGKDLQIKNVKIYDVLGRLLYNLNGNNSTENYMLDNLSQATYVAKVTLSNNTVITKKAVKRK</sequence>
<dbReference type="InterPro" id="IPR026444">
    <property type="entry name" value="Secre_tail"/>
</dbReference>
<keyword evidence="4 7" id="KW-0732">Signal</keyword>
<dbReference type="InterPro" id="IPR013783">
    <property type="entry name" value="Ig-like_fold"/>
</dbReference>
<gene>
    <name evidence="10" type="ORF">ACFSSB_12220</name>
</gene>
<dbReference type="InterPro" id="IPR014756">
    <property type="entry name" value="Ig_E-set"/>
</dbReference>
<feature type="domain" description="CBM6" evidence="8">
    <location>
        <begin position="532"/>
        <end position="686"/>
    </location>
</feature>
<dbReference type="RefSeq" id="WP_379904624.1">
    <property type="nucleotide sequence ID" value="NZ_JBHULM010000011.1"/>
</dbReference>
<comment type="caution">
    <text evidence="10">The sequence shown here is derived from an EMBL/GenBank/DDBJ whole genome shotgun (WGS) entry which is preliminary data.</text>
</comment>
<evidence type="ECO:0000259" key="8">
    <source>
        <dbReference type="PROSITE" id="PS51175"/>
    </source>
</evidence>
<dbReference type="InterPro" id="IPR003961">
    <property type="entry name" value="FN3_dom"/>
</dbReference>
<dbReference type="InterPro" id="IPR053879">
    <property type="entry name" value="HYDIN_VesB_CFA65-like_Ig"/>
</dbReference>
<comment type="subcellular location">
    <subcellularLocation>
        <location evidence="1">Cell projection</location>
        <location evidence="1">Cilium</location>
    </subcellularLocation>
    <subcellularLocation>
        <location evidence="2">Cytoplasm</location>
    </subcellularLocation>
</comment>
<evidence type="ECO:0000256" key="1">
    <source>
        <dbReference type="ARBA" id="ARBA00004138"/>
    </source>
</evidence>
<dbReference type="InterPro" id="IPR036116">
    <property type="entry name" value="FN3_sf"/>
</dbReference>
<feature type="signal peptide" evidence="7">
    <location>
        <begin position="1"/>
        <end position="21"/>
    </location>
</feature>
<evidence type="ECO:0000256" key="5">
    <source>
        <dbReference type="ARBA" id="ARBA00023069"/>
    </source>
</evidence>
<dbReference type="InterPro" id="IPR001322">
    <property type="entry name" value="Lamin_tail_dom"/>
</dbReference>
<feature type="chain" id="PRO_5045812143" evidence="7">
    <location>
        <begin position="22"/>
        <end position="2148"/>
    </location>
</feature>
<dbReference type="Proteomes" id="UP001597467">
    <property type="component" value="Unassembled WGS sequence"/>
</dbReference>
<dbReference type="Gene3D" id="2.60.40.10">
    <property type="entry name" value="Immunoglobulins"/>
    <property type="match status" value="3"/>
</dbReference>
<keyword evidence="3" id="KW-0963">Cytoplasm</keyword>
<keyword evidence="5" id="KW-0969">Cilium</keyword>